<dbReference type="EMBL" id="BAAAEO010000002">
    <property type="protein sequence ID" value="GAA0545926.1"/>
    <property type="molecule type" value="Genomic_DNA"/>
</dbReference>
<proteinExistence type="predicted"/>
<dbReference type="PROSITE" id="PS51257">
    <property type="entry name" value="PROKAR_LIPOPROTEIN"/>
    <property type="match status" value="1"/>
</dbReference>
<keyword evidence="2" id="KW-1185">Reference proteome</keyword>
<dbReference type="Pfam" id="PF11659">
    <property type="entry name" value="DUF3261"/>
    <property type="match status" value="1"/>
</dbReference>
<evidence type="ECO:0008006" key="3">
    <source>
        <dbReference type="Google" id="ProtNLM"/>
    </source>
</evidence>
<name>A0ABN1DKG0_9GAMM</name>
<gene>
    <name evidence="1" type="ORF">GCM10009098_11890</name>
</gene>
<evidence type="ECO:0000313" key="2">
    <source>
        <dbReference type="Proteomes" id="UP001501169"/>
    </source>
</evidence>
<dbReference type="InterPro" id="IPR021675">
    <property type="entry name" value="DUF3261"/>
</dbReference>
<sequence length="187" mass="20575">MSRFSLIFILLLTGCQLLSVKPDSQVPLGTGYYQLSDSWPGPAQQLLQQASWSDGTEQHQFTISALLRSDVTLLVALSPMGQELWRVQYKRGHQLSVSGIAPFNQPQFARLLLAQMQLAVLDSAQLSGRLHALKLEQDSSSRVVLDDKGNTVLQIAQPQQLGPGQTITITATAYSLKITTLQQDFLP</sequence>
<dbReference type="Proteomes" id="UP001501169">
    <property type="component" value="Unassembled WGS sequence"/>
</dbReference>
<accession>A0ABN1DKG0</accession>
<organism evidence="1 2">
    <name type="scientific">Rheinheimera aquimaris</name>
    <dbReference type="NCBI Taxonomy" id="412437"/>
    <lineage>
        <taxon>Bacteria</taxon>
        <taxon>Pseudomonadati</taxon>
        <taxon>Pseudomonadota</taxon>
        <taxon>Gammaproteobacteria</taxon>
        <taxon>Chromatiales</taxon>
        <taxon>Chromatiaceae</taxon>
        <taxon>Rheinheimera</taxon>
    </lineage>
</organism>
<evidence type="ECO:0000313" key="1">
    <source>
        <dbReference type="EMBL" id="GAA0545926.1"/>
    </source>
</evidence>
<dbReference type="RefSeq" id="WP_226766191.1">
    <property type="nucleotide sequence ID" value="NZ_BAAAEO010000002.1"/>
</dbReference>
<reference evidence="1 2" key="1">
    <citation type="journal article" date="2019" name="Int. J. Syst. Evol. Microbiol.">
        <title>The Global Catalogue of Microorganisms (GCM) 10K type strain sequencing project: providing services to taxonomists for standard genome sequencing and annotation.</title>
        <authorList>
            <consortium name="The Broad Institute Genomics Platform"/>
            <consortium name="The Broad Institute Genome Sequencing Center for Infectious Disease"/>
            <person name="Wu L."/>
            <person name="Ma J."/>
        </authorList>
    </citation>
    <scope>NUCLEOTIDE SEQUENCE [LARGE SCALE GENOMIC DNA]</scope>
    <source>
        <strain evidence="1 2">JCM 14331</strain>
    </source>
</reference>
<protein>
    <recommendedName>
        <fullName evidence="3">DUF3261 domain-containing protein</fullName>
    </recommendedName>
</protein>
<comment type="caution">
    <text evidence="1">The sequence shown here is derived from an EMBL/GenBank/DDBJ whole genome shotgun (WGS) entry which is preliminary data.</text>
</comment>